<dbReference type="AlphaFoldDB" id="A0A6I6DA37"/>
<dbReference type="EMBL" id="CP046457">
    <property type="protein sequence ID" value="QGT99625.1"/>
    <property type="molecule type" value="Genomic_DNA"/>
</dbReference>
<dbReference type="Pfam" id="PF08340">
    <property type="entry name" value="YicC-like_C"/>
    <property type="match status" value="1"/>
</dbReference>
<evidence type="ECO:0000313" key="9">
    <source>
        <dbReference type="Proteomes" id="UP000426444"/>
    </source>
</evidence>
<organism evidence="8 9">
    <name type="scientific">Candidatus Syntrophocurvum alkaliphilum</name>
    <dbReference type="NCBI Taxonomy" id="2293317"/>
    <lineage>
        <taxon>Bacteria</taxon>
        <taxon>Bacillati</taxon>
        <taxon>Bacillota</taxon>
        <taxon>Clostridia</taxon>
        <taxon>Eubacteriales</taxon>
        <taxon>Syntrophomonadaceae</taxon>
        <taxon>Candidatus Syntrophocurvum</taxon>
    </lineage>
</organism>
<reference evidence="9" key="1">
    <citation type="journal article" date="2019" name="Microbiology">
        <title>Complete Genome Sequence of an Uncultured Bacterium of the Candidate Phylum Bipolaricaulota.</title>
        <authorList>
            <person name="Kadnikov V.V."/>
            <person name="Mardanov A.V."/>
            <person name="Beletsky A.V."/>
            <person name="Frank Y.A."/>
            <person name="Karnachuk O.V."/>
            <person name="Ravin N.V."/>
        </authorList>
    </citation>
    <scope>NUCLEOTIDE SEQUENCE [LARGE SCALE GENOMIC DNA]</scope>
</reference>
<dbReference type="KEGG" id="salq:SYNTR_1032"/>
<dbReference type="OrthoDB" id="9771229at2"/>
<dbReference type="Proteomes" id="UP000426444">
    <property type="component" value="Chromosome"/>
</dbReference>
<dbReference type="PANTHER" id="PTHR30636">
    <property type="entry name" value="UPF0701 PROTEIN YICC"/>
    <property type="match status" value="1"/>
</dbReference>
<dbReference type="InterPro" id="IPR013527">
    <property type="entry name" value="YicC-like_N"/>
</dbReference>
<evidence type="ECO:0000256" key="1">
    <source>
        <dbReference type="ARBA" id="ARBA00001968"/>
    </source>
</evidence>
<comment type="similarity">
    <text evidence="5">Belongs to the YicC/YloC family.</text>
</comment>
<evidence type="ECO:0000256" key="5">
    <source>
        <dbReference type="ARBA" id="ARBA00035648"/>
    </source>
</evidence>
<gene>
    <name evidence="8" type="ORF">SYNTR_1032</name>
</gene>
<protein>
    <submittedName>
        <fullName evidence="8">UPF0701 protein YicC</fullName>
    </submittedName>
</protein>
<evidence type="ECO:0000259" key="6">
    <source>
        <dbReference type="Pfam" id="PF03755"/>
    </source>
</evidence>
<comment type="cofactor">
    <cofactor evidence="1">
        <name>a divalent metal cation</name>
        <dbReference type="ChEBI" id="CHEBI:60240"/>
    </cofactor>
</comment>
<feature type="domain" description="Endoribonuclease YicC-like C-terminal" evidence="7">
    <location>
        <begin position="174"/>
        <end position="292"/>
    </location>
</feature>
<dbReference type="NCBIfam" id="TIGR00255">
    <property type="entry name" value="YicC/YloC family endoribonuclease"/>
    <property type="match status" value="1"/>
</dbReference>
<dbReference type="InterPro" id="IPR013551">
    <property type="entry name" value="YicC-like_C"/>
</dbReference>
<sequence length="292" mass="34304">MIRSMTGFGRGEIIDQGYQISCELKGVNHRYFDMYLRMSRRYNILEDKIKEKVKGYVNRGRIELNVTIEKTDDSARSILVDKKLALAYYKSLEELAKTLDISSELKIIDIYRLPDVYSLQDKEEDLDLVWEVMQKALEQALVSLNEMRTEEGKNLAYDIKERNEQIIQLVDQLEKRAPDVIKTHEERIINRIKELIPQEEIDENRIIQEIALYSDKVNIDEEIVRLKSHAKQFNELTFSTGAVGRKCDFLLQEMFREINTISSKANDYEMSKVVVEVKSELEKIREQVQNIE</sequence>
<accession>A0A6I6DA37</accession>
<keyword evidence="2" id="KW-0540">Nuclease</keyword>
<name>A0A6I6DA37_9FIRM</name>
<keyword evidence="4" id="KW-0378">Hydrolase</keyword>
<dbReference type="InterPro" id="IPR005229">
    <property type="entry name" value="YicC/YloC-like"/>
</dbReference>
<dbReference type="PANTHER" id="PTHR30636:SF3">
    <property type="entry name" value="UPF0701 PROTEIN YICC"/>
    <property type="match status" value="1"/>
</dbReference>
<evidence type="ECO:0000259" key="7">
    <source>
        <dbReference type="Pfam" id="PF08340"/>
    </source>
</evidence>
<evidence type="ECO:0000313" key="8">
    <source>
        <dbReference type="EMBL" id="QGT99625.1"/>
    </source>
</evidence>
<feature type="domain" description="Endoribonuclease YicC-like N-terminal" evidence="6">
    <location>
        <begin position="2"/>
        <end position="156"/>
    </location>
</feature>
<keyword evidence="9" id="KW-1185">Reference proteome</keyword>
<dbReference type="GO" id="GO:0004521">
    <property type="term" value="F:RNA endonuclease activity"/>
    <property type="evidence" value="ECO:0007669"/>
    <property type="project" value="InterPro"/>
</dbReference>
<proteinExistence type="inferred from homology"/>
<dbReference type="RefSeq" id="WP_156203503.1">
    <property type="nucleotide sequence ID" value="NZ_CP046457.1"/>
</dbReference>
<evidence type="ECO:0000256" key="4">
    <source>
        <dbReference type="ARBA" id="ARBA00022801"/>
    </source>
</evidence>
<dbReference type="GO" id="GO:0016787">
    <property type="term" value="F:hydrolase activity"/>
    <property type="evidence" value="ECO:0007669"/>
    <property type="project" value="UniProtKB-KW"/>
</dbReference>
<keyword evidence="3" id="KW-0255">Endonuclease</keyword>
<evidence type="ECO:0000256" key="3">
    <source>
        <dbReference type="ARBA" id="ARBA00022759"/>
    </source>
</evidence>
<dbReference type="Pfam" id="PF03755">
    <property type="entry name" value="YicC-like_N"/>
    <property type="match status" value="1"/>
</dbReference>
<evidence type="ECO:0000256" key="2">
    <source>
        <dbReference type="ARBA" id="ARBA00022722"/>
    </source>
</evidence>